<dbReference type="AlphaFoldDB" id="A0A251UZM1"/>
<gene>
    <name evidence="2" type="ORF">HannXRQ_Chr04g0115461</name>
    <name evidence="1" type="ORF">HanXRQr2_Chr04g0175871</name>
</gene>
<dbReference type="Proteomes" id="UP000215914">
    <property type="component" value="Chromosome 4"/>
</dbReference>
<reference evidence="2" key="2">
    <citation type="submission" date="2017-02" db="EMBL/GenBank/DDBJ databases">
        <title>Sunflower complete genome.</title>
        <authorList>
            <person name="Langlade N."/>
            <person name="Munos S."/>
        </authorList>
    </citation>
    <scope>NUCLEOTIDE SEQUENCE [LARGE SCALE GENOMIC DNA]</scope>
    <source>
        <tissue evidence="2">Leaves</tissue>
    </source>
</reference>
<evidence type="ECO:0000313" key="1">
    <source>
        <dbReference type="EMBL" id="KAF5810963.1"/>
    </source>
</evidence>
<organism evidence="2 3">
    <name type="scientific">Helianthus annuus</name>
    <name type="common">Common sunflower</name>
    <dbReference type="NCBI Taxonomy" id="4232"/>
    <lineage>
        <taxon>Eukaryota</taxon>
        <taxon>Viridiplantae</taxon>
        <taxon>Streptophyta</taxon>
        <taxon>Embryophyta</taxon>
        <taxon>Tracheophyta</taxon>
        <taxon>Spermatophyta</taxon>
        <taxon>Magnoliopsida</taxon>
        <taxon>eudicotyledons</taxon>
        <taxon>Gunneridae</taxon>
        <taxon>Pentapetalae</taxon>
        <taxon>asterids</taxon>
        <taxon>campanulids</taxon>
        <taxon>Asterales</taxon>
        <taxon>Asteraceae</taxon>
        <taxon>Asteroideae</taxon>
        <taxon>Heliantheae alliance</taxon>
        <taxon>Heliantheae</taxon>
        <taxon>Helianthus</taxon>
    </lineage>
</organism>
<evidence type="ECO:0000313" key="3">
    <source>
        <dbReference type="Proteomes" id="UP000215914"/>
    </source>
</evidence>
<reference evidence="1 3" key="1">
    <citation type="journal article" date="2017" name="Nature">
        <title>The sunflower genome provides insights into oil metabolism, flowering and Asterid evolution.</title>
        <authorList>
            <person name="Badouin H."/>
            <person name="Gouzy J."/>
            <person name="Grassa C.J."/>
            <person name="Murat F."/>
            <person name="Staton S.E."/>
            <person name="Cottret L."/>
            <person name="Lelandais-Briere C."/>
            <person name="Owens G.L."/>
            <person name="Carrere S."/>
            <person name="Mayjonade B."/>
            <person name="Legrand L."/>
            <person name="Gill N."/>
            <person name="Kane N.C."/>
            <person name="Bowers J.E."/>
            <person name="Hubner S."/>
            <person name="Bellec A."/>
            <person name="Berard A."/>
            <person name="Berges H."/>
            <person name="Blanchet N."/>
            <person name="Boniface M.C."/>
            <person name="Brunel D."/>
            <person name="Catrice O."/>
            <person name="Chaidir N."/>
            <person name="Claudel C."/>
            <person name="Donnadieu C."/>
            <person name="Faraut T."/>
            <person name="Fievet G."/>
            <person name="Helmstetter N."/>
            <person name="King M."/>
            <person name="Knapp S.J."/>
            <person name="Lai Z."/>
            <person name="Le Paslier M.C."/>
            <person name="Lippi Y."/>
            <person name="Lorenzon L."/>
            <person name="Mandel J.R."/>
            <person name="Marage G."/>
            <person name="Marchand G."/>
            <person name="Marquand E."/>
            <person name="Bret-Mestries E."/>
            <person name="Morien E."/>
            <person name="Nambeesan S."/>
            <person name="Nguyen T."/>
            <person name="Pegot-Espagnet P."/>
            <person name="Pouilly N."/>
            <person name="Raftis F."/>
            <person name="Sallet E."/>
            <person name="Schiex T."/>
            <person name="Thomas J."/>
            <person name="Vandecasteele C."/>
            <person name="Vares D."/>
            <person name="Vear F."/>
            <person name="Vautrin S."/>
            <person name="Crespi M."/>
            <person name="Mangin B."/>
            <person name="Burke J.M."/>
            <person name="Salse J."/>
            <person name="Munos S."/>
            <person name="Vincourt P."/>
            <person name="Rieseberg L.H."/>
            <person name="Langlade N.B."/>
        </authorList>
    </citation>
    <scope>NUCLEOTIDE SEQUENCE [LARGE SCALE GENOMIC DNA]</scope>
    <source>
        <strain evidence="3">cv. SF193</strain>
        <tissue evidence="1">Leaves</tissue>
    </source>
</reference>
<reference evidence="1" key="3">
    <citation type="submission" date="2020-06" db="EMBL/GenBank/DDBJ databases">
        <title>Helianthus annuus Genome sequencing and assembly Release 2.</title>
        <authorList>
            <person name="Gouzy J."/>
            <person name="Langlade N."/>
            <person name="Munos S."/>
        </authorList>
    </citation>
    <scope>NUCLEOTIDE SEQUENCE</scope>
    <source>
        <tissue evidence="1">Leaves</tissue>
    </source>
</reference>
<name>A0A251UZM1_HELAN</name>
<dbReference type="InParanoid" id="A0A251UZM1"/>
<dbReference type="EMBL" id="MNCJ02000319">
    <property type="protein sequence ID" value="KAF5810963.1"/>
    <property type="molecule type" value="Genomic_DNA"/>
</dbReference>
<evidence type="ECO:0000313" key="2">
    <source>
        <dbReference type="EMBL" id="OTG28817.1"/>
    </source>
</evidence>
<dbReference type="Gramene" id="mRNA:HanXRQr2_Chr04g0175871">
    <property type="protein sequence ID" value="mRNA:HanXRQr2_Chr04g0175871"/>
    <property type="gene ID" value="HanXRQr2_Chr04g0175871"/>
</dbReference>
<proteinExistence type="predicted"/>
<accession>A0A251UZM1</accession>
<sequence>MKSGAPPRHGLCPVVTAVGHFLGLRVRPVVMALSGGLQSAESDGWGYRVPAATSVGDSSDDLDVFQRDFW</sequence>
<dbReference type="EMBL" id="CM007893">
    <property type="protein sequence ID" value="OTG28817.1"/>
    <property type="molecule type" value="Genomic_DNA"/>
</dbReference>
<protein>
    <submittedName>
        <fullName evidence="2">Uncharacterized protein</fullName>
    </submittedName>
</protein>
<keyword evidence="3" id="KW-1185">Reference proteome</keyword>